<organism evidence="2 3">
    <name type="scientific">Terriglobus roseus</name>
    <dbReference type="NCBI Taxonomy" id="392734"/>
    <lineage>
        <taxon>Bacteria</taxon>
        <taxon>Pseudomonadati</taxon>
        <taxon>Acidobacteriota</taxon>
        <taxon>Terriglobia</taxon>
        <taxon>Terriglobales</taxon>
        <taxon>Acidobacteriaceae</taxon>
        <taxon>Terriglobus</taxon>
    </lineage>
</organism>
<keyword evidence="3" id="KW-1185">Reference proteome</keyword>
<feature type="signal peptide" evidence="1">
    <location>
        <begin position="1"/>
        <end position="22"/>
    </location>
</feature>
<evidence type="ECO:0000313" key="3">
    <source>
        <dbReference type="Proteomes" id="UP000182427"/>
    </source>
</evidence>
<sequence length="225" mass="24065">MRKSSAAITSFFCFAPISVTLAQSGSSSPQQPHPIEIVQGYRLPGYLPKPTVIHLGRPIAVPVQTTPSDPLLPQPPMKNLELSTGTTKIVVVEVPVQAPAGPSQPSRSAPIASHRPPISVGPPLSLTPLDVPTHPLVILHNPPSLTWRDCTVSWPDIEEAFQNWGPVHDVLLVLFVLSGGLWARLPKGKGPSPASVANSHKPFTYVVSSTHSPSVSKSRDYKFPG</sequence>
<dbReference type="AlphaFoldDB" id="A0A1G7H920"/>
<evidence type="ECO:0000256" key="1">
    <source>
        <dbReference type="SAM" id="SignalP"/>
    </source>
</evidence>
<dbReference type="Proteomes" id="UP000182427">
    <property type="component" value="Chromosome I"/>
</dbReference>
<name>A0A1G7H920_9BACT</name>
<dbReference type="EMBL" id="LT629690">
    <property type="protein sequence ID" value="SDE96885.1"/>
    <property type="molecule type" value="Genomic_DNA"/>
</dbReference>
<evidence type="ECO:0000313" key="2">
    <source>
        <dbReference type="EMBL" id="SDE96885.1"/>
    </source>
</evidence>
<gene>
    <name evidence="2" type="ORF">SAMN05444167_0970</name>
</gene>
<proteinExistence type="predicted"/>
<keyword evidence="1" id="KW-0732">Signal</keyword>
<feature type="chain" id="PRO_5009241256" evidence="1">
    <location>
        <begin position="23"/>
        <end position="225"/>
    </location>
</feature>
<reference evidence="3" key="1">
    <citation type="submission" date="2016-10" db="EMBL/GenBank/DDBJ databases">
        <authorList>
            <person name="Varghese N."/>
            <person name="Submissions S."/>
        </authorList>
    </citation>
    <scope>NUCLEOTIDE SEQUENCE [LARGE SCALE GENOMIC DNA]</scope>
    <source>
        <strain evidence="3">GAS232</strain>
    </source>
</reference>
<accession>A0A1G7H920</accession>
<protein>
    <submittedName>
        <fullName evidence="2">Uncharacterized protein</fullName>
    </submittedName>
</protein>